<evidence type="ECO:0000313" key="4">
    <source>
        <dbReference type="Proteomes" id="UP000799291"/>
    </source>
</evidence>
<evidence type="ECO:0000256" key="1">
    <source>
        <dbReference type="SAM" id="Phobius"/>
    </source>
</evidence>
<dbReference type="InterPro" id="IPR046529">
    <property type="entry name" value="DUF6594"/>
</dbReference>
<proteinExistence type="predicted"/>
<dbReference type="Pfam" id="PF20237">
    <property type="entry name" value="DUF6594"/>
    <property type="match status" value="1"/>
</dbReference>
<feature type="transmembrane region" description="Helical" evidence="1">
    <location>
        <begin position="259"/>
        <end position="277"/>
    </location>
</feature>
<dbReference type="Proteomes" id="UP000799291">
    <property type="component" value="Unassembled WGS sequence"/>
</dbReference>
<organism evidence="3 4">
    <name type="scientific">Lentithecium fluviatile CBS 122367</name>
    <dbReference type="NCBI Taxonomy" id="1168545"/>
    <lineage>
        <taxon>Eukaryota</taxon>
        <taxon>Fungi</taxon>
        <taxon>Dikarya</taxon>
        <taxon>Ascomycota</taxon>
        <taxon>Pezizomycotina</taxon>
        <taxon>Dothideomycetes</taxon>
        <taxon>Pleosporomycetidae</taxon>
        <taxon>Pleosporales</taxon>
        <taxon>Massarineae</taxon>
        <taxon>Lentitheciaceae</taxon>
        <taxon>Lentithecium</taxon>
    </lineage>
</organism>
<dbReference type="OrthoDB" id="3795611at2759"/>
<dbReference type="AlphaFoldDB" id="A0A6G1IW43"/>
<feature type="transmembrane region" description="Helical" evidence="1">
    <location>
        <begin position="223"/>
        <end position="247"/>
    </location>
</feature>
<keyword evidence="4" id="KW-1185">Reference proteome</keyword>
<evidence type="ECO:0000259" key="2">
    <source>
        <dbReference type="Pfam" id="PF20237"/>
    </source>
</evidence>
<sequence>MAVPQATAASQIPGSESQALPVRDLMKSLVAHEDLFKSIAEHPQAGVFRRHTEEWALCLFYLESEVSRRYRDVKKFCQAEGRGKGSGESEVALRNSLADKMISLFKGLKMHSQAVHWAREMAQAATPSILFADFFRAHFKAAGGSARAPNGEDTSVYGNEGTPMSDEFQAQVEAILNPIEWLLVNKMMNPFIDFFCRPFRKAARKIKRGGDSNVVVDQMVVNFAVISAIARVVLCMLANGCLAAAIGALNSVDGWTTKIIVMTVIGLVFASLVSFLGHDSIPIWTLITAYVQAMVFFVGTTSDQRLLK</sequence>
<evidence type="ECO:0000313" key="3">
    <source>
        <dbReference type="EMBL" id="KAF2682476.1"/>
    </source>
</evidence>
<name>A0A6G1IW43_9PLEO</name>
<accession>A0A6G1IW43</accession>
<gene>
    <name evidence="3" type="ORF">K458DRAFT_405738</name>
</gene>
<feature type="domain" description="DUF6594" evidence="2">
    <location>
        <begin position="37"/>
        <end position="295"/>
    </location>
</feature>
<dbReference type="EMBL" id="MU005587">
    <property type="protein sequence ID" value="KAF2682476.1"/>
    <property type="molecule type" value="Genomic_DNA"/>
</dbReference>
<reference evidence="3" key="1">
    <citation type="journal article" date="2020" name="Stud. Mycol.">
        <title>101 Dothideomycetes genomes: a test case for predicting lifestyles and emergence of pathogens.</title>
        <authorList>
            <person name="Haridas S."/>
            <person name="Albert R."/>
            <person name="Binder M."/>
            <person name="Bloem J."/>
            <person name="Labutti K."/>
            <person name="Salamov A."/>
            <person name="Andreopoulos B."/>
            <person name="Baker S."/>
            <person name="Barry K."/>
            <person name="Bills G."/>
            <person name="Bluhm B."/>
            <person name="Cannon C."/>
            <person name="Castanera R."/>
            <person name="Culley D."/>
            <person name="Daum C."/>
            <person name="Ezra D."/>
            <person name="Gonzalez J."/>
            <person name="Henrissat B."/>
            <person name="Kuo A."/>
            <person name="Liang C."/>
            <person name="Lipzen A."/>
            <person name="Lutzoni F."/>
            <person name="Magnuson J."/>
            <person name="Mondo S."/>
            <person name="Nolan M."/>
            <person name="Ohm R."/>
            <person name="Pangilinan J."/>
            <person name="Park H.-J."/>
            <person name="Ramirez L."/>
            <person name="Alfaro M."/>
            <person name="Sun H."/>
            <person name="Tritt A."/>
            <person name="Yoshinaga Y."/>
            <person name="Zwiers L.-H."/>
            <person name="Turgeon B."/>
            <person name="Goodwin S."/>
            <person name="Spatafora J."/>
            <person name="Crous P."/>
            <person name="Grigoriev I."/>
        </authorList>
    </citation>
    <scope>NUCLEOTIDE SEQUENCE</scope>
    <source>
        <strain evidence="3">CBS 122367</strain>
    </source>
</reference>
<protein>
    <recommendedName>
        <fullName evidence="2">DUF6594 domain-containing protein</fullName>
    </recommendedName>
</protein>
<keyword evidence="1" id="KW-0812">Transmembrane</keyword>
<keyword evidence="1" id="KW-1133">Transmembrane helix</keyword>
<keyword evidence="1" id="KW-0472">Membrane</keyword>
<feature type="transmembrane region" description="Helical" evidence="1">
    <location>
        <begin position="283"/>
        <end position="302"/>
    </location>
</feature>